<dbReference type="RefSeq" id="WP_006501357.1">
    <property type="nucleotide sequence ID" value="NZ_BAGZ01000001.1"/>
</dbReference>
<gene>
    <name evidence="1" type="ORF">AUCHE_01_01690</name>
</gene>
<dbReference type="AlphaFoldDB" id="K6W479"/>
<reference evidence="1 2" key="1">
    <citation type="submission" date="2012-08" db="EMBL/GenBank/DDBJ databases">
        <title>Whole genome shotgun sequence of Austwickia chelonae NBRC 105200.</title>
        <authorList>
            <person name="Yoshida I."/>
            <person name="Hosoyama A."/>
            <person name="Tsuchikane K."/>
            <person name="Katsumata H."/>
            <person name="Ando Y."/>
            <person name="Ohji S."/>
            <person name="Hamada M."/>
            <person name="Tamura T."/>
            <person name="Yamazoe A."/>
            <person name="Yamazaki S."/>
            <person name="Fujita N."/>
        </authorList>
    </citation>
    <scope>NUCLEOTIDE SEQUENCE [LARGE SCALE GENOMIC DNA]</scope>
    <source>
        <strain evidence="1 2">NBRC 105200</strain>
    </source>
</reference>
<dbReference type="STRING" id="100225.SAMN05421595_1738"/>
<dbReference type="Pfam" id="PF19842">
    <property type="entry name" value="YqeC"/>
    <property type="match status" value="1"/>
</dbReference>
<evidence type="ECO:0000313" key="2">
    <source>
        <dbReference type="Proteomes" id="UP000008495"/>
    </source>
</evidence>
<dbReference type="eggNOG" id="COG1763">
    <property type="taxonomic scope" value="Bacteria"/>
</dbReference>
<dbReference type="InterPro" id="IPR017587">
    <property type="entry name" value="YqeC"/>
</dbReference>
<evidence type="ECO:0008006" key="3">
    <source>
        <dbReference type="Google" id="ProtNLM"/>
    </source>
</evidence>
<dbReference type="EMBL" id="BAGZ01000001">
    <property type="protein sequence ID" value="GAB76607.1"/>
    <property type="molecule type" value="Genomic_DNA"/>
</dbReference>
<accession>K6W479</accession>
<protein>
    <recommendedName>
        <fullName evidence="3">Selenium-dependent hydroxylase accessory protein YqeC</fullName>
    </recommendedName>
</protein>
<evidence type="ECO:0000313" key="1">
    <source>
        <dbReference type="EMBL" id="GAB76607.1"/>
    </source>
</evidence>
<proteinExistence type="predicted"/>
<keyword evidence="2" id="KW-1185">Reference proteome</keyword>
<dbReference type="Proteomes" id="UP000008495">
    <property type="component" value="Unassembled WGS sequence"/>
</dbReference>
<comment type="caution">
    <text evidence="1">The sequence shown here is derived from an EMBL/GenBank/DDBJ whole genome shotgun (WGS) entry which is preliminary data.</text>
</comment>
<sequence length="286" mass="30039">MTDRPVWPVVWEGPGRAGPGLLSALGVTELLETCVLGCRRRVVLAAVGAGGKTTLLRAVGQECAVLGLSAVLTTTTRLWLERGAALDVEEALARRDEPGLLVAGQPCGDGKISAFPGDGIDRLRSAFDVVLVEADGARGLPFKVPAAHEPVVPPAVDLLLVVASVDALCRPLEQVCFRSERAREILGIGSGVGADLDAGAVAMLLQQGYLDPARRWGWAGQVSVVLTHVDGGVFDEDIRALIGLLDGHQVICVGVDPSRQVACCRGENGTGREDRLPIPPAWQGDR</sequence>
<name>K6W479_9MICO</name>
<dbReference type="NCBIfam" id="TIGR03172">
    <property type="entry name" value="selenium cofactor biosynthesis protein YqeC"/>
    <property type="match status" value="1"/>
</dbReference>
<organism evidence="1 2">
    <name type="scientific">Austwickia chelonae NBRC 105200</name>
    <dbReference type="NCBI Taxonomy" id="1184607"/>
    <lineage>
        <taxon>Bacteria</taxon>
        <taxon>Bacillati</taxon>
        <taxon>Actinomycetota</taxon>
        <taxon>Actinomycetes</taxon>
        <taxon>Micrococcales</taxon>
        <taxon>Dermatophilaceae</taxon>
        <taxon>Austwickia</taxon>
    </lineage>
</organism>